<reference evidence="3" key="1">
    <citation type="submission" date="2008-12" db="EMBL/GenBank/DDBJ databases">
        <title>Complete sequence of chromosome of Methylobacterium chloromethanicum CM4.</title>
        <authorList>
            <consortium name="US DOE Joint Genome Institute"/>
            <person name="Lucas S."/>
            <person name="Copeland A."/>
            <person name="Lapidus A."/>
            <person name="Glavina del Rio T."/>
            <person name="Dalin E."/>
            <person name="Tice H."/>
            <person name="Bruce D."/>
            <person name="Goodwin L."/>
            <person name="Pitluck S."/>
            <person name="Chertkov O."/>
            <person name="Brettin T."/>
            <person name="Detter J.C."/>
            <person name="Han C."/>
            <person name="Larimer F."/>
            <person name="Land M."/>
            <person name="Hauser L."/>
            <person name="Kyrpides N."/>
            <person name="Mikhailova N."/>
            <person name="Marx C."/>
            <person name="Richardson P."/>
        </authorList>
    </citation>
    <scope>NUCLEOTIDE SEQUENCE [LARGE SCALE GENOMIC DNA]</scope>
    <source>
        <strain evidence="3">CM4 / NCIMB 13688</strain>
    </source>
</reference>
<proteinExistence type="predicted"/>
<feature type="compositionally biased region" description="Basic residues" evidence="1">
    <location>
        <begin position="140"/>
        <end position="150"/>
    </location>
</feature>
<name>B7KTV7_METC4</name>
<dbReference type="HOGENOM" id="CLU_1625135_0_0_5"/>
<sequence>MTAFQRSTGLVADGIAEPKTQAALQKDDISERREAPEKPGWLVLAEGELGVREGAGNNPRVVKLFATAGFSGIKQDSFAWCAAAVAAMLKRAGHKPSGSLAARSYEKLGLRTEEAGARRHCTEKRGNSSTSMTTPARRPCSSRRRSRSARARWMPTNCAAWTR</sequence>
<dbReference type="AlphaFoldDB" id="B7KTV7"/>
<accession>B7KTV7</accession>
<evidence type="ECO:0000313" key="3">
    <source>
        <dbReference type="Proteomes" id="UP000002385"/>
    </source>
</evidence>
<dbReference type="KEGG" id="mch:Mchl_3332"/>
<feature type="region of interest" description="Disordered" evidence="1">
    <location>
        <begin position="115"/>
        <end position="151"/>
    </location>
</feature>
<evidence type="ECO:0008006" key="4">
    <source>
        <dbReference type="Google" id="ProtNLM"/>
    </source>
</evidence>
<protein>
    <recommendedName>
        <fullName evidence="4">Peptidoglycan binding-like domain-containing protein</fullName>
    </recommendedName>
</protein>
<dbReference type="EMBL" id="CP001298">
    <property type="protein sequence ID" value="ACK84167.1"/>
    <property type="molecule type" value="Genomic_DNA"/>
</dbReference>
<gene>
    <name evidence="2" type="ordered locus">Mchl_3332</name>
</gene>
<dbReference type="Proteomes" id="UP000002385">
    <property type="component" value="Chromosome"/>
</dbReference>
<reference evidence="2 3" key="2">
    <citation type="journal article" date="2012" name="J. Bacteriol.">
        <title>Complete genome sequences of six strains of the genus Methylobacterium.</title>
        <authorList>
            <person name="Marx C.J."/>
            <person name="Bringel F."/>
            <person name="Chistoserdova L."/>
            <person name="Moulin L."/>
            <person name="Farhan Ul Haque M."/>
            <person name="Fleischman D.E."/>
            <person name="Gruffaz C."/>
            <person name="Jourand P."/>
            <person name="Knief C."/>
            <person name="Lee M.C."/>
            <person name="Muller E.E."/>
            <person name="Nadalig T."/>
            <person name="Peyraud R."/>
            <person name="Roselli S."/>
            <person name="Russ L."/>
            <person name="Goodwin L.A."/>
            <person name="Ivanova N."/>
            <person name="Kyrpides N."/>
            <person name="Lajus A."/>
            <person name="Land M.L."/>
            <person name="Medigue C."/>
            <person name="Mikhailova N."/>
            <person name="Nolan M."/>
            <person name="Woyke T."/>
            <person name="Stolyar S."/>
            <person name="Vorholt J.A."/>
            <person name="Vuilleumier S."/>
        </authorList>
    </citation>
    <scope>NUCLEOTIDE SEQUENCE [LARGE SCALE GENOMIC DNA]</scope>
    <source>
        <strain evidence="3">CM4 / NCIMB 13688</strain>
    </source>
</reference>
<organism evidence="2 3">
    <name type="scientific">Methylorubrum extorquens (strain CM4 / NCIMB 13688)</name>
    <name type="common">Methylobacterium extorquens</name>
    <dbReference type="NCBI Taxonomy" id="440085"/>
    <lineage>
        <taxon>Bacteria</taxon>
        <taxon>Pseudomonadati</taxon>
        <taxon>Pseudomonadota</taxon>
        <taxon>Alphaproteobacteria</taxon>
        <taxon>Hyphomicrobiales</taxon>
        <taxon>Methylobacteriaceae</taxon>
        <taxon>Methylorubrum</taxon>
    </lineage>
</organism>
<evidence type="ECO:0000256" key="1">
    <source>
        <dbReference type="SAM" id="MobiDB-lite"/>
    </source>
</evidence>
<evidence type="ECO:0000313" key="2">
    <source>
        <dbReference type="EMBL" id="ACK84167.1"/>
    </source>
</evidence>